<protein>
    <submittedName>
        <fullName evidence="1">Uncharacterized protein</fullName>
    </submittedName>
</protein>
<sequence length="509" mass="56645">MSLRPERELQHFKSPSPPSDSETSRSSEGTLSWYRHSASPHLHQQHAPCASRPMQSLPPLRDFLRGEGLSPSLEARRVLPDGARYGTVAPAHAAAREDALQRALGRASTYRQTPAHPPYGPPATVAHSRSGHHVSDGGPRREYRDSRSYSDSERRNPAHAVKKPVYPVNVPPMITPNASPPAPAYQSLSPYSHPGYSQERSYPAPSISQVHDKAMEALKRPDMFAHRSVSAPTLSSAHASSRVAHEAQRKRKLPEGFEQSDSEDEHDELDPDQECAYAVPRSVAERNKDVHNMDLQRHGSVSSDKGLNPSGPSYRSNRIIDSPTAVSPRSDGQSADFDDGPTYFTPSGVKLEVKELPVIYDTKEWLKHVERSPESGKAQWRCTWETMKNGSPMPCDYSSKKHLVKRHIEATHLRIKRFQCTWCGKTFTQRSNVAGCHLNTHTGESPHGCEFCGERFKDPSKRHKHMTRYHSYRPNKGKKKFKAADAGPSAVSAHESLPPWTVSPPSSAE</sequence>
<reference evidence="1" key="2">
    <citation type="journal article" date="2022" name="New Phytol.">
        <title>Evolutionary transition to the ectomycorrhizal habit in the genomes of a hyperdiverse lineage of mushroom-forming fungi.</title>
        <authorList>
            <person name="Looney B."/>
            <person name="Miyauchi S."/>
            <person name="Morin E."/>
            <person name="Drula E."/>
            <person name="Courty P.E."/>
            <person name="Kohler A."/>
            <person name="Kuo A."/>
            <person name="LaButti K."/>
            <person name="Pangilinan J."/>
            <person name="Lipzen A."/>
            <person name="Riley R."/>
            <person name="Andreopoulos W."/>
            <person name="He G."/>
            <person name="Johnson J."/>
            <person name="Nolan M."/>
            <person name="Tritt A."/>
            <person name="Barry K.W."/>
            <person name="Grigoriev I.V."/>
            <person name="Nagy L.G."/>
            <person name="Hibbett D."/>
            <person name="Henrissat B."/>
            <person name="Matheny P.B."/>
            <person name="Labbe J."/>
            <person name="Martin F.M."/>
        </authorList>
    </citation>
    <scope>NUCLEOTIDE SEQUENCE</scope>
    <source>
        <strain evidence="1">FP105234-sp</strain>
    </source>
</reference>
<evidence type="ECO:0000313" key="2">
    <source>
        <dbReference type="Proteomes" id="UP000814033"/>
    </source>
</evidence>
<proteinExistence type="predicted"/>
<name>A0ACB8SCM0_9AGAM</name>
<reference evidence="1" key="1">
    <citation type="submission" date="2021-02" db="EMBL/GenBank/DDBJ databases">
        <authorList>
            <consortium name="DOE Joint Genome Institute"/>
            <person name="Ahrendt S."/>
            <person name="Looney B.P."/>
            <person name="Miyauchi S."/>
            <person name="Morin E."/>
            <person name="Drula E."/>
            <person name="Courty P.E."/>
            <person name="Chicoki N."/>
            <person name="Fauchery L."/>
            <person name="Kohler A."/>
            <person name="Kuo A."/>
            <person name="Labutti K."/>
            <person name="Pangilinan J."/>
            <person name="Lipzen A."/>
            <person name="Riley R."/>
            <person name="Andreopoulos W."/>
            <person name="He G."/>
            <person name="Johnson J."/>
            <person name="Barry K.W."/>
            <person name="Grigoriev I.V."/>
            <person name="Nagy L."/>
            <person name="Hibbett D."/>
            <person name="Henrissat B."/>
            <person name="Matheny P.B."/>
            <person name="Labbe J."/>
            <person name="Martin F."/>
        </authorList>
    </citation>
    <scope>NUCLEOTIDE SEQUENCE</scope>
    <source>
        <strain evidence="1">FP105234-sp</strain>
    </source>
</reference>
<dbReference type="Proteomes" id="UP000814033">
    <property type="component" value="Unassembled WGS sequence"/>
</dbReference>
<evidence type="ECO:0000313" key="1">
    <source>
        <dbReference type="EMBL" id="KAI0053631.1"/>
    </source>
</evidence>
<gene>
    <name evidence="1" type="ORF">FA95DRAFT_1552128</name>
</gene>
<comment type="caution">
    <text evidence="1">The sequence shown here is derived from an EMBL/GenBank/DDBJ whole genome shotgun (WGS) entry which is preliminary data.</text>
</comment>
<accession>A0ACB8SCM0</accession>
<dbReference type="EMBL" id="MU275839">
    <property type="protein sequence ID" value="KAI0053631.1"/>
    <property type="molecule type" value="Genomic_DNA"/>
</dbReference>
<keyword evidence="2" id="KW-1185">Reference proteome</keyword>
<organism evidence="1 2">
    <name type="scientific">Auriscalpium vulgare</name>
    <dbReference type="NCBI Taxonomy" id="40419"/>
    <lineage>
        <taxon>Eukaryota</taxon>
        <taxon>Fungi</taxon>
        <taxon>Dikarya</taxon>
        <taxon>Basidiomycota</taxon>
        <taxon>Agaricomycotina</taxon>
        <taxon>Agaricomycetes</taxon>
        <taxon>Russulales</taxon>
        <taxon>Auriscalpiaceae</taxon>
        <taxon>Auriscalpium</taxon>
    </lineage>
</organism>